<proteinExistence type="predicted"/>
<dbReference type="OrthoDB" id="2274046at2759"/>
<sequence length="153" mass="16516">MAAVNTKKPLRRATYVKVKDLAPATKGHCLVVQVHAIDPATEKTRIDGSIVRIVEATVGDETGTVVLNARNEQIKLVEVGRVLVIRNASADVYNGFLRLNVTQWGKIAPHPDGIASTPHAPQSVNTSNNVSGIEYELVPAEDVDHEEGDGHHD</sequence>
<dbReference type="PANTHER" id="PTHR31472:SF5">
    <property type="entry name" value="OS05G0244600 PROTEIN"/>
    <property type="match status" value="1"/>
</dbReference>
<dbReference type="Gene3D" id="2.40.50.140">
    <property type="entry name" value="Nucleic acid-binding proteins"/>
    <property type="match status" value="1"/>
</dbReference>
<dbReference type="STRING" id="157072.A0A024TNP1"/>
<dbReference type="CDD" id="cd04491">
    <property type="entry name" value="SoSSB_OBF"/>
    <property type="match status" value="1"/>
</dbReference>
<dbReference type="AlphaFoldDB" id="A0A024TNP1"/>
<organism evidence="2">
    <name type="scientific">Aphanomyces invadans</name>
    <dbReference type="NCBI Taxonomy" id="157072"/>
    <lineage>
        <taxon>Eukaryota</taxon>
        <taxon>Sar</taxon>
        <taxon>Stramenopiles</taxon>
        <taxon>Oomycota</taxon>
        <taxon>Saprolegniomycetes</taxon>
        <taxon>Saprolegniales</taxon>
        <taxon>Verrucalvaceae</taxon>
        <taxon>Aphanomyces</taxon>
    </lineage>
</organism>
<accession>A0A024TNP1</accession>
<gene>
    <name evidence="2" type="ORF">H310_11573</name>
</gene>
<reference evidence="2" key="1">
    <citation type="submission" date="2013-12" db="EMBL/GenBank/DDBJ databases">
        <title>The Genome Sequence of Aphanomyces invadans NJM9701.</title>
        <authorList>
            <consortium name="The Broad Institute Genomics Platform"/>
            <person name="Russ C."/>
            <person name="Tyler B."/>
            <person name="van West P."/>
            <person name="Dieguez-Uribeondo J."/>
            <person name="Young S.K."/>
            <person name="Zeng Q."/>
            <person name="Gargeya S."/>
            <person name="Fitzgerald M."/>
            <person name="Abouelleil A."/>
            <person name="Alvarado L."/>
            <person name="Chapman S.B."/>
            <person name="Gainer-Dewar J."/>
            <person name="Goldberg J."/>
            <person name="Griggs A."/>
            <person name="Gujja S."/>
            <person name="Hansen M."/>
            <person name="Howarth C."/>
            <person name="Imamovic A."/>
            <person name="Ireland A."/>
            <person name="Larimer J."/>
            <person name="McCowan C."/>
            <person name="Murphy C."/>
            <person name="Pearson M."/>
            <person name="Poon T.W."/>
            <person name="Priest M."/>
            <person name="Roberts A."/>
            <person name="Saif S."/>
            <person name="Shea T."/>
            <person name="Sykes S."/>
            <person name="Wortman J."/>
            <person name="Nusbaum C."/>
            <person name="Birren B."/>
        </authorList>
    </citation>
    <scope>NUCLEOTIDE SEQUENCE [LARGE SCALE GENOMIC DNA]</scope>
    <source>
        <strain evidence="2">NJM9701</strain>
    </source>
</reference>
<dbReference type="InterPro" id="IPR048970">
    <property type="entry name" value="OB_Ssb-like"/>
</dbReference>
<dbReference type="InterPro" id="IPR012340">
    <property type="entry name" value="NA-bd_OB-fold"/>
</dbReference>
<evidence type="ECO:0000259" key="1">
    <source>
        <dbReference type="Pfam" id="PF21473"/>
    </source>
</evidence>
<dbReference type="GeneID" id="20088623"/>
<dbReference type="RefSeq" id="XP_008876518.1">
    <property type="nucleotide sequence ID" value="XM_008878296.1"/>
</dbReference>
<dbReference type="eggNOG" id="ENOG502S0IA">
    <property type="taxonomic scope" value="Eukaryota"/>
</dbReference>
<evidence type="ECO:0000313" key="2">
    <source>
        <dbReference type="EMBL" id="ETV94927.1"/>
    </source>
</evidence>
<name>A0A024TNP1_9STRA</name>
<dbReference type="EMBL" id="KI913983">
    <property type="protein sequence ID" value="ETV94927.1"/>
    <property type="molecule type" value="Genomic_DNA"/>
</dbReference>
<feature type="domain" description="Single-stranded DNA binding protein Ssb-like OB fold" evidence="1">
    <location>
        <begin position="21"/>
        <end position="108"/>
    </location>
</feature>
<protein>
    <recommendedName>
        <fullName evidence="1">Single-stranded DNA binding protein Ssb-like OB fold domain-containing protein</fullName>
    </recommendedName>
</protein>
<dbReference type="SUPFAM" id="SSF50249">
    <property type="entry name" value="Nucleic acid-binding proteins"/>
    <property type="match status" value="1"/>
</dbReference>
<dbReference type="Pfam" id="PF21473">
    <property type="entry name" value="OB_Ssb-like"/>
    <property type="match status" value="1"/>
</dbReference>
<dbReference type="PANTHER" id="PTHR31472">
    <property type="entry name" value="OS05G0244600 PROTEIN"/>
    <property type="match status" value="1"/>
</dbReference>
<dbReference type="VEuPathDB" id="FungiDB:H310_11573"/>